<accession>A0ABW3CQS9</accession>
<feature type="non-terminal residue" evidence="1">
    <location>
        <position position="1"/>
    </location>
</feature>
<reference evidence="2" key="1">
    <citation type="journal article" date="2019" name="Int. J. Syst. Evol. Microbiol.">
        <title>The Global Catalogue of Microorganisms (GCM) 10K type strain sequencing project: providing services to taxonomists for standard genome sequencing and annotation.</title>
        <authorList>
            <consortium name="The Broad Institute Genomics Platform"/>
            <consortium name="The Broad Institute Genome Sequencing Center for Infectious Disease"/>
            <person name="Wu L."/>
            <person name="Ma J."/>
        </authorList>
    </citation>
    <scope>NUCLEOTIDE SEQUENCE [LARGE SCALE GENOMIC DNA]</scope>
    <source>
        <strain evidence="2">JCM 31696</strain>
    </source>
</reference>
<evidence type="ECO:0000313" key="1">
    <source>
        <dbReference type="EMBL" id="MFD0856889.1"/>
    </source>
</evidence>
<organism evidence="1 2">
    <name type="scientific">Actinomadura adrarensis</name>
    <dbReference type="NCBI Taxonomy" id="1819600"/>
    <lineage>
        <taxon>Bacteria</taxon>
        <taxon>Bacillati</taxon>
        <taxon>Actinomycetota</taxon>
        <taxon>Actinomycetes</taxon>
        <taxon>Streptosporangiales</taxon>
        <taxon>Thermomonosporaceae</taxon>
        <taxon>Actinomadura</taxon>
    </lineage>
</organism>
<dbReference type="Proteomes" id="UP001597083">
    <property type="component" value="Unassembled WGS sequence"/>
</dbReference>
<proteinExistence type="predicted"/>
<keyword evidence="2" id="KW-1185">Reference proteome</keyword>
<sequence length="130" mass="13917">RAMRAVDGCGLVFLDPDNGLQVASVPPTSRLAGKYATAAEAAAFLEHGAAVVLYQHRDRQPWLRQRAKILDGLRAARPVTVPVHILRFGSRAFVCLAPEQEVSDAIKRALLELQSRAASCGNGVDVETAG</sequence>
<dbReference type="EMBL" id="JBHTIR010004291">
    <property type="protein sequence ID" value="MFD0856889.1"/>
    <property type="molecule type" value="Genomic_DNA"/>
</dbReference>
<comment type="caution">
    <text evidence="1">The sequence shown here is derived from an EMBL/GenBank/DDBJ whole genome shotgun (WGS) entry which is preliminary data.</text>
</comment>
<name>A0ABW3CQS9_9ACTN</name>
<protein>
    <submittedName>
        <fullName evidence="1">Uncharacterized protein</fullName>
    </submittedName>
</protein>
<evidence type="ECO:0000313" key="2">
    <source>
        <dbReference type="Proteomes" id="UP001597083"/>
    </source>
</evidence>
<gene>
    <name evidence="1" type="ORF">ACFQ07_31945</name>
</gene>